<dbReference type="EMBL" id="JAGQLF010000015">
    <property type="protein sequence ID" value="MCA9386773.1"/>
    <property type="molecule type" value="Genomic_DNA"/>
</dbReference>
<dbReference type="PANTHER" id="PTHR34293:SF1">
    <property type="entry name" value="HTH-TYPE TRANSCRIPTIONAL REGULATOR TRMBL2"/>
    <property type="match status" value="1"/>
</dbReference>
<evidence type="ECO:0000259" key="1">
    <source>
        <dbReference type="Pfam" id="PF01978"/>
    </source>
</evidence>
<gene>
    <name evidence="2" type="ORF">KC669_01940</name>
</gene>
<organism evidence="2 3">
    <name type="scientific">Candidatus Dojkabacteria bacterium</name>
    <dbReference type="NCBI Taxonomy" id="2099670"/>
    <lineage>
        <taxon>Bacteria</taxon>
        <taxon>Candidatus Dojkabacteria</taxon>
    </lineage>
</organism>
<feature type="domain" description="Transcription regulator TrmB N-terminal" evidence="1">
    <location>
        <begin position="8"/>
        <end position="65"/>
    </location>
</feature>
<dbReference type="SUPFAM" id="SSF46785">
    <property type="entry name" value="Winged helix' DNA-binding domain"/>
    <property type="match status" value="1"/>
</dbReference>
<dbReference type="InterPro" id="IPR036388">
    <property type="entry name" value="WH-like_DNA-bd_sf"/>
</dbReference>
<dbReference type="InterPro" id="IPR051797">
    <property type="entry name" value="TrmB-like"/>
</dbReference>
<dbReference type="PANTHER" id="PTHR34293">
    <property type="entry name" value="HTH-TYPE TRANSCRIPTIONAL REGULATOR TRMBL2"/>
    <property type="match status" value="1"/>
</dbReference>
<reference evidence="2" key="1">
    <citation type="submission" date="2020-04" db="EMBL/GenBank/DDBJ databases">
        <authorList>
            <person name="Zhang T."/>
        </authorList>
    </citation>
    <scope>NUCLEOTIDE SEQUENCE</scope>
    <source>
        <strain evidence="2">HKST-UBA09</strain>
    </source>
</reference>
<accession>A0A955RLX5</accession>
<reference evidence="2" key="2">
    <citation type="journal article" date="2021" name="Microbiome">
        <title>Successional dynamics and alternative stable states in a saline activated sludge microbial community over 9 years.</title>
        <authorList>
            <person name="Wang Y."/>
            <person name="Ye J."/>
            <person name="Ju F."/>
            <person name="Liu L."/>
            <person name="Boyd J.A."/>
            <person name="Deng Y."/>
            <person name="Parks D.H."/>
            <person name="Jiang X."/>
            <person name="Yin X."/>
            <person name="Woodcroft B.J."/>
            <person name="Tyson G.W."/>
            <person name="Hugenholtz P."/>
            <person name="Polz M.F."/>
            <person name="Zhang T."/>
        </authorList>
    </citation>
    <scope>NUCLEOTIDE SEQUENCE</scope>
    <source>
        <strain evidence="2">HKST-UBA09</strain>
    </source>
</reference>
<dbReference type="Pfam" id="PF01978">
    <property type="entry name" value="TrmB"/>
    <property type="match status" value="1"/>
</dbReference>
<dbReference type="AlphaFoldDB" id="A0A955RLX5"/>
<dbReference type="Proteomes" id="UP000714915">
    <property type="component" value="Unassembled WGS sequence"/>
</dbReference>
<evidence type="ECO:0000313" key="3">
    <source>
        <dbReference type="Proteomes" id="UP000714915"/>
    </source>
</evidence>
<proteinExistence type="predicted"/>
<dbReference type="Gene3D" id="1.10.10.10">
    <property type="entry name" value="Winged helix-like DNA-binding domain superfamily/Winged helix DNA-binding domain"/>
    <property type="match status" value="1"/>
</dbReference>
<dbReference type="InterPro" id="IPR002831">
    <property type="entry name" value="Tscrpt_reg_TrmB_N"/>
</dbReference>
<comment type="caution">
    <text evidence="2">The sequence shown here is derived from an EMBL/GenBank/DDBJ whole genome shotgun (WGS) entry which is preliminary data.</text>
</comment>
<protein>
    <recommendedName>
        <fullName evidence="1">Transcription regulator TrmB N-terminal domain-containing protein</fullName>
    </recommendedName>
</protein>
<name>A0A955RLX5_9BACT</name>
<dbReference type="InterPro" id="IPR036390">
    <property type="entry name" value="WH_DNA-bd_sf"/>
</dbReference>
<evidence type="ECO:0000313" key="2">
    <source>
        <dbReference type="EMBL" id="MCA9386773.1"/>
    </source>
</evidence>
<sequence length="292" mass="33687">MKRVETVLRKFGLTDNEIKVYLTVLKQKDTSHNNISKACGVARTTVYDVIDSLEQKDLVQTIQQENQTHIVPQNPNQLIINVKERLGELRELEADVSSIAANLFNKFDNKEDDSDQKLYKGLEGARKAYFAEDFVTTTLPRHIITDLTTLNTFGEEDRQNTYPYEIKELIPVNDWVKFTLKKWLRDDPDFVKKREYRFIDNPVLQQYTRTTILSDKVLHACAFKNEAWGLIIESKAYAESQLAMFNYLWSQSEKLTVEKIQSWPEITTPSGVVDSPSISIQGGSVKRITDEE</sequence>